<sequence length="424" mass="46935">MAIQFHCPYCTATVRVKDDAAGKVGSCPKCGSRVRIPSPKPTPTASLEAVDPSLADTDEFDVYDPNSAPPVEAKEKPPQESGDPKPSNPLLQTTTEFNLSEATSGSTPENAAEPFPLISPEPRPLTSRPSRRRRKSRWGMLLPPLFFGGLLVLLGVIYSFQTRPVFTGTIQGERLPADHILRMELKAEDFSIPEERFNTVLEQLKETPTTVRSNLVVLDLSANGNKLQMTLSPGRQAEFVKAPLLSLSDINTFYQDQFRDLEQQRFQELKSGINRMFEEWSDPQASSQNALLPEYRQSVVYNTFVSGLGRICHAVEELTAYPCVHESQSGDFYFLVPIGTETFTIHERKADGAISVFPSEFAVKVNVAPQTAEDLEIEVETHEAESEDPTDMESETSDDSTSDDSTSGMESPMELDSDSETSEQ</sequence>
<evidence type="ECO:0000256" key="1">
    <source>
        <dbReference type="SAM" id="MobiDB-lite"/>
    </source>
</evidence>
<name>A0A5C5X6M8_9PLAN</name>
<keyword evidence="2" id="KW-1133">Transmembrane helix</keyword>
<reference evidence="3 4" key="1">
    <citation type="submission" date="2019-02" db="EMBL/GenBank/DDBJ databases">
        <title>Deep-cultivation of Planctomycetes and their phenomic and genomic characterization uncovers novel biology.</title>
        <authorList>
            <person name="Wiegand S."/>
            <person name="Jogler M."/>
            <person name="Boedeker C."/>
            <person name="Pinto D."/>
            <person name="Vollmers J."/>
            <person name="Rivas-Marin E."/>
            <person name="Kohn T."/>
            <person name="Peeters S.H."/>
            <person name="Heuer A."/>
            <person name="Rast P."/>
            <person name="Oberbeckmann S."/>
            <person name="Bunk B."/>
            <person name="Jeske O."/>
            <person name="Meyerdierks A."/>
            <person name="Storesund J.E."/>
            <person name="Kallscheuer N."/>
            <person name="Luecker S."/>
            <person name="Lage O.M."/>
            <person name="Pohl T."/>
            <person name="Merkel B.J."/>
            <person name="Hornburger P."/>
            <person name="Mueller R.-W."/>
            <person name="Bruemmer F."/>
            <person name="Labrenz M."/>
            <person name="Spormann A.M."/>
            <person name="Op Den Camp H."/>
            <person name="Overmann J."/>
            <person name="Amann R."/>
            <person name="Jetten M.S.M."/>
            <person name="Mascher T."/>
            <person name="Medema M.H."/>
            <person name="Devos D.P."/>
            <person name="Kaster A.-K."/>
            <person name="Ovreas L."/>
            <person name="Rohde M."/>
            <person name="Galperin M.Y."/>
            <person name="Jogler C."/>
        </authorList>
    </citation>
    <scope>NUCLEOTIDE SEQUENCE [LARGE SCALE GENOMIC DNA]</scope>
    <source>
        <strain evidence="3 4">KOR42</strain>
    </source>
</reference>
<feature type="compositionally biased region" description="Polar residues" evidence="1">
    <location>
        <begin position="89"/>
        <end position="109"/>
    </location>
</feature>
<keyword evidence="4" id="KW-1185">Reference proteome</keyword>
<comment type="caution">
    <text evidence="3">The sequence shown here is derived from an EMBL/GenBank/DDBJ whole genome shotgun (WGS) entry which is preliminary data.</text>
</comment>
<dbReference type="EMBL" id="SIHI01000001">
    <property type="protein sequence ID" value="TWT58428.1"/>
    <property type="molecule type" value="Genomic_DNA"/>
</dbReference>
<dbReference type="Proteomes" id="UP000317243">
    <property type="component" value="Unassembled WGS sequence"/>
</dbReference>
<feature type="region of interest" description="Disordered" evidence="1">
    <location>
        <begin position="60"/>
        <end position="134"/>
    </location>
</feature>
<evidence type="ECO:0000313" key="3">
    <source>
        <dbReference type="EMBL" id="TWT58428.1"/>
    </source>
</evidence>
<organism evidence="3 4">
    <name type="scientific">Thalassoglobus neptunius</name>
    <dbReference type="NCBI Taxonomy" id="1938619"/>
    <lineage>
        <taxon>Bacteria</taxon>
        <taxon>Pseudomonadati</taxon>
        <taxon>Planctomycetota</taxon>
        <taxon>Planctomycetia</taxon>
        <taxon>Planctomycetales</taxon>
        <taxon>Planctomycetaceae</taxon>
        <taxon>Thalassoglobus</taxon>
    </lineage>
</organism>
<dbReference type="AlphaFoldDB" id="A0A5C5X6M8"/>
<dbReference type="Gene3D" id="2.20.28.160">
    <property type="match status" value="1"/>
</dbReference>
<evidence type="ECO:0000256" key="2">
    <source>
        <dbReference type="SAM" id="Phobius"/>
    </source>
</evidence>
<feature type="region of interest" description="Disordered" evidence="1">
    <location>
        <begin position="375"/>
        <end position="424"/>
    </location>
</feature>
<keyword evidence="2" id="KW-0472">Membrane</keyword>
<feature type="transmembrane region" description="Helical" evidence="2">
    <location>
        <begin position="138"/>
        <end position="160"/>
    </location>
</feature>
<feature type="compositionally biased region" description="Acidic residues" evidence="1">
    <location>
        <begin position="413"/>
        <end position="424"/>
    </location>
</feature>
<gene>
    <name evidence="3" type="ORF">KOR42_18020</name>
</gene>
<feature type="compositionally biased region" description="Acidic residues" evidence="1">
    <location>
        <begin position="385"/>
        <end position="402"/>
    </location>
</feature>
<accession>A0A5C5X6M8</accession>
<protein>
    <submittedName>
        <fullName evidence="3">Uncharacterized protein</fullName>
    </submittedName>
</protein>
<proteinExistence type="predicted"/>
<evidence type="ECO:0000313" key="4">
    <source>
        <dbReference type="Proteomes" id="UP000317243"/>
    </source>
</evidence>
<keyword evidence="2" id="KW-0812">Transmembrane</keyword>